<dbReference type="OrthoDB" id="446668at2759"/>
<dbReference type="Gene3D" id="3.60.21.10">
    <property type="match status" value="1"/>
</dbReference>
<organism evidence="4 5">
    <name type="scientific">Symbiodinium natans</name>
    <dbReference type="NCBI Taxonomy" id="878477"/>
    <lineage>
        <taxon>Eukaryota</taxon>
        <taxon>Sar</taxon>
        <taxon>Alveolata</taxon>
        <taxon>Dinophyceae</taxon>
        <taxon>Suessiales</taxon>
        <taxon>Symbiodiniaceae</taxon>
        <taxon>Symbiodinium</taxon>
    </lineage>
</organism>
<evidence type="ECO:0000313" key="5">
    <source>
        <dbReference type="Proteomes" id="UP000604046"/>
    </source>
</evidence>
<name>A0A812PJZ8_9DINO</name>
<gene>
    <name evidence="4" type="ORF">SNAT2548_LOCUS18989</name>
</gene>
<dbReference type="AlphaFoldDB" id="A0A812PJZ8"/>
<dbReference type="GO" id="GO:0016787">
    <property type="term" value="F:hydrolase activity"/>
    <property type="evidence" value="ECO:0007669"/>
    <property type="project" value="InterPro"/>
</dbReference>
<feature type="compositionally biased region" description="Basic and acidic residues" evidence="2">
    <location>
        <begin position="90"/>
        <end position="107"/>
    </location>
</feature>
<proteinExistence type="predicted"/>
<dbReference type="PANTHER" id="PTHR43143">
    <property type="entry name" value="METALLOPHOSPHOESTERASE, CALCINEURIN SUPERFAMILY"/>
    <property type="match status" value="1"/>
</dbReference>
<dbReference type="InterPro" id="IPR051918">
    <property type="entry name" value="STPP_CPPED1"/>
</dbReference>
<evidence type="ECO:0000256" key="2">
    <source>
        <dbReference type="SAM" id="MobiDB-lite"/>
    </source>
</evidence>
<reference evidence="4" key="1">
    <citation type="submission" date="2021-02" db="EMBL/GenBank/DDBJ databases">
        <authorList>
            <person name="Dougan E. K."/>
            <person name="Rhodes N."/>
            <person name="Thang M."/>
            <person name="Chan C."/>
        </authorList>
    </citation>
    <scope>NUCLEOTIDE SEQUENCE</scope>
</reference>
<dbReference type="PANTHER" id="PTHR43143:SF1">
    <property type="entry name" value="SERINE_THREONINE-PROTEIN PHOSPHATASE CPPED1"/>
    <property type="match status" value="1"/>
</dbReference>
<dbReference type="Proteomes" id="UP000604046">
    <property type="component" value="Unassembled WGS sequence"/>
</dbReference>
<feature type="region of interest" description="Disordered" evidence="2">
    <location>
        <begin position="82"/>
        <end position="112"/>
    </location>
</feature>
<dbReference type="SUPFAM" id="SSF56300">
    <property type="entry name" value="Metallo-dependent phosphatases"/>
    <property type="match status" value="1"/>
</dbReference>
<dbReference type="InterPro" id="IPR004843">
    <property type="entry name" value="Calcineurin-like_PHP"/>
</dbReference>
<dbReference type="EMBL" id="CAJNDS010002161">
    <property type="protein sequence ID" value="CAE7356545.1"/>
    <property type="molecule type" value="Genomic_DNA"/>
</dbReference>
<dbReference type="Pfam" id="PF00149">
    <property type="entry name" value="Metallophos"/>
    <property type="match status" value="1"/>
</dbReference>
<dbReference type="InterPro" id="IPR029052">
    <property type="entry name" value="Metallo-depent_PP-like"/>
</dbReference>
<keyword evidence="1" id="KW-0175">Coiled coil</keyword>
<keyword evidence="5" id="KW-1185">Reference proteome</keyword>
<sequence length="653" mass="71588">MEKDFECVLGQLNKARGIVGASTVDMLQAVVPYCLGQGDRHDYQKSMVETVETTLKQIEESCVREVAASQSALADAEAKQGTATAELQSTEEKAKACEEDKATKDETQANSQAAVVEATQALQIAQESEQNLGAEKEAVLKDREESEKFRTTTWEAVKTGSFPGSEWRERNKAIEETIKMLDGFGLDASLKAALPTALKTKPADRKRFSLAAVEFAEVAISTRLQNLQAKIDNFEQEASARLQAVAAAKEALSAAEDKLQAAKVLLLASHALYEQDALQAVLSSKADIEKDIKARILHVPDTHFSRESDASPWSDRMHRAFVAPQRFDTRSPTSTGFELRQALKFAESIPVDLVALGGDLVNFPSQSSVDDIVVELQKLRVPFVYTAGNHDWHLEKLHDWEKSFDSQERPNELGPLLKFYQMSGRGLPDRNFSDPRFGSALLPAGLRIVCIDNSNYQIDEDQLRFFQDMLGMGQLFILVMHIPIYFPGMTWGPSDVMGHPLWSDSNDKNAEVEARLKWPKHASQSTVKFIEAVQESAKAEQLVAILTGHTHEAATVPVPCPHDSCKTPVKQFTTRANFGGGARLLIIRSLRGHSMQSAGLTGSNQGVSGLACALLSLGCVGVYVLCTRPRTAPHLPALEMPEVSDKDAVGGQQ</sequence>
<evidence type="ECO:0000259" key="3">
    <source>
        <dbReference type="Pfam" id="PF00149"/>
    </source>
</evidence>
<accession>A0A812PJZ8</accession>
<evidence type="ECO:0000256" key="1">
    <source>
        <dbReference type="SAM" id="Coils"/>
    </source>
</evidence>
<feature type="coiled-coil region" evidence="1">
    <location>
        <begin position="217"/>
        <end position="265"/>
    </location>
</feature>
<comment type="caution">
    <text evidence="4">The sequence shown here is derived from an EMBL/GenBank/DDBJ whole genome shotgun (WGS) entry which is preliminary data.</text>
</comment>
<protein>
    <recommendedName>
        <fullName evidence="3">Calcineurin-like phosphoesterase domain-containing protein</fullName>
    </recommendedName>
</protein>
<evidence type="ECO:0000313" key="4">
    <source>
        <dbReference type="EMBL" id="CAE7356545.1"/>
    </source>
</evidence>
<feature type="domain" description="Calcineurin-like phosphoesterase" evidence="3">
    <location>
        <begin position="295"/>
        <end position="552"/>
    </location>
</feature>